<feature type="compositionally biased region" description="Polar residues" evidence="2">
    <location>
        <begin position="636"/>
        <end position="646"/>
    </location>
</feature>
<feature type="coiled-coil region" evidence="1">
    <location>
        <begin position="1355"/>
        <end position="1382"/>
    </location>
</feature>
<feature type="coiled-coil region" evidence="1">
    <location>
        <begin position="127"/>
        <end position="161"/>
    </location>
</feature>
<feature type="compositionally biased region" description="Basic and acidic residues" evidence="2">
    <location>
        <begin position="593"/>
        <end position="602"/>
    </location>
</feature>
<dbReference type="Proteomes" id="UP000319731">
    <property type="component" value="Unassembled WGS sequence"/>
</dbReference>
<feature type="coiled-coil region" evidence="1">
    <location>
        <begin position="1445"/>
        <end position="1472"/>
    </location>
</feature>
<gene>
    <name evidence="3" type="ORF">SmJEL517_g05117</name>
</gene>
<accession>A0A507BQX3</accession>
<feature type="coiled-coil region" evidence="1">
    <location>
        <begin position="1965"/>
        <end position="1992"/>
    </location>
</feature>
<feature type="compositionally biased region" description="Low complexity" evidence="2">
    <location>
        <begin position="2621"/>
        <end position="2632"/>
    </location>
</feature>
<feature type="coiled-coil region" evidence="1">
    <location>
        <begin position="2157"/>
        <end position="2198"/>
    </location>
</feature>
<feature type="coiled-coil region" evidence="1">
    <location>
        <begin position="231"/>
        <end position="293"/>
    </location>
</feature>
<feature type="coiled-coil region" evidence="1">
    <location>
        <begin position="1617"/>
        <end position="1669"/>
    </location>
</feature>
<comment type="caution">
    <text evidence="3">The sequence shown here is derived from an EMBL/GenBank/DDBJ whole genome shotgun (WGS) entry which is preliminary data.</text>
</comment>
<feature type="coiled-coil region" evidence="1">
    <location>
        <begin position="1879"/>
        <end position="1924"/>
    </location>
</feature>
<evidence type="ECO:0000256" key="2">
    <source>
        <dbReference type="SAM" id="MobiDB-lite"/>
    </source>
</evidence>
<reference evidence="3 4" key="1">
    <citation type="journal article" date="2019" name="Sci. Rep.">
        <title>Comparative genomics of chytrid fungi reveal insights into the obligate biotrophic and pathogenic lifestyle of Synchytrium endobioticum.</title>
        <authorList>
            <person name="van de Vossenberg B.T.L.H."/>
            <person name="Warris S."/>
            <person name="Nguyen H.D.T."/>
            <person name="van Gent-Pelzer M.P.E."/>
            <person name="Joly D.L."/>
            <person name="van de Geest H.C."/>
            <person name="Bonants P.J.M."/>
            <person name="Smith D.S."/>
            <person name="Levesque C.A."/>
            <person name="van der Lee T.A.J."/>
        </authorList>
    </citation>
    <scope>NUCLEOTIDE SEQUENCE [LARGE SCALE GENOMIC DNA]</scope>
    <source>
        <strain evidence="3 4">JEL517</strain>
    </source>
</reference>
<feature type="coiled-coil region" evidence="1">
    <location>
        <begin position="2913"/>
        <end position="2954"/>
    </location>
</feature>
<organism evidence="3 4">
    <name type="scientific">Synchytrium microbalum</name>
    <dbReference type="NCBI Taxonomy" id="1806994"/>
    <lineage>
        <taxon>Eukaryota</taxon>
        <taxon>Fungi</taxon>
        <taxon>Fungi incertae sedis</taxon>
        <taxon>Chytridiomycota</taxon>
        <taxon>Chytridiomycota incertae sedis</taxon>
        <taxon>Chytridiomycetes</taxon>
        <taxon>Synchytriales</taxon>
        <taxon>Synchytriaceae</taxon>
        <taxon>Synchytrium</taxon>
    </lineage>
</organism>
<feature type="region of interest" description="Disordered" evidence="2">
    <location>
        <begin position="2754"/>
        <end position="2773"/>
    </location>
</feature>
<dbReference type="PANTHER" id="PTHR23159:SF60">
    <property type="entry name" value="SPINDLE ASSEMBLY ABNORMAL PROTEIN 4"/>
    <property type="match status" value="1"/>
</dbReference>
<feature type="coiled-coil region" evidence="1">
    <location>
        <begin position="446"/>
        <end position="473"/>
    </location>
</feature>
<evidence type="ECO:0000313" key="4">
    <source>
        <dbReference type="Proteomes" id="UP000319731"/>
    </source>
</evidence>
<evidence type="ECO:0000313" key="3">
    <source>
        <dbReference type="EMBL" id="TPX31577.1"/>
    </source>
</evidence>
<dbReference type="STRING" id="1806994.A0A507BQX3"/>
<feature type="region of interest" description="Disordered" evidence="2">
    <location>
        <begin position="787"/>
        <end position="820"/>
    </location>
</feature>
<dbReference type="EMBL" id="QEAO01000042">
    <property type="protein sequence ID" value="TPX31577.1"/>
    <property type="molecule type" value="Genomic_DNA"/>
</dbReference>
<feature type="compositionally biased region" description="Basic and acidic residues" evidence="2">
    <location>
        <begin position="2761"/>
        <end position="2773"/>
    </location>
</feature>
<feature type="coiled-coil region" evidence="1">
    <location>
        <begin position="2679"/>
        <end position="2720"/>
    </location>
</feature>
<dbReference type="Gene3D" id="1.10.287.1490">
    <property type="match status" value="1"/>
</dbReference>
<feature type="region of interest" description="Disordered" evidence="2">
    <location>
        <begin position="1397"/>
        <end position="1416"/>
    </location>
</feature>
<sequence length="3332" mass="369905">MASASVPETGQLEDFLRSSTNNAVKSYIVALQTQHRKIESERIQLIKDRQQEAFNHAETRAQLLQSRQELLAANESLEKIRHTPFTASNLNALTQKRQLQEATSEIEAGNAAVIALKTEIDLCHRTIATIESESQTRQSRISELERERTFLAEQVMNSQSEVSKLTQELAKVQPGVSPGESIADARAICPNCGHRNPDSEKVFGQLVEMKGELVRLNHSAQFYKATHLNTVKQLNEERVESRNVLEKVAQLTSELRLAKEEERISQEQVKSYMASAETSQKQILNEAEQFNRQVSADVAQTEAIKATLRASAFEQYNVTRAALDMVLILSSSLAYCQEELTIARVRVSESIKQSEEYSSSLAGRVDNLSGVLMDVSKKLTVIRRTLAADRTSTSSQRLAEDLAGIITLVNAKKDDGAALAVSTRADLTLVRKARLITAENLVSSILEESERDRTQMESAMSALQDRVIKLEDQLLKIISNSNNNRKMSIVEAGSQQSLNRPSGSPRKLSLDTNRRSFINSLSNLDVSGASATLDRPASTHGTFEKALKASILEPISEDAVATSSVPITSEDATLVSMRSAHLVRMIREKDAEMKRLKEEKGARVSTPVGNKPSRSRSISTESQRGRKEVRPKSPTRKPSSDTSSSPIRIVARNRILEERVKVLEEQVSSPTSPTSPSQRDSIFATTTMIEDQVRALSEENAALRAHAQLRADNEEFMRDLQTQNHELMEAKSQLAASLDAQIARNKDLEGSVSENKSVVPSSPVGHRGSIASERSIAISTVAPPSPTRRWWGLSGTANRSSEDSKKSDLGEVPHSPTDDPKMAAIIQDKDQEIAKLRNHLASTATQYSSKMEALSEERDSLRESVSELMTQVQTYQSRLAGLQLDSAVVSRTSIDHSDLQRSLSGKHEQLSEALETTESLKGEVKSLQDEIHILRDQLEQKHQELSQLADQSSSSLGRVKNLDPLKRSDAASRDIGGQEGRAVGSRVSQQSIVKSQLGDEPVQEVAAKALLQARDSIVILRDNVEQYGELVQRLDKKVYNLRSENASLRAIIAKGGSDSPLPRSSAEDDEDDPDADRVRDQLLSDYSHVQLKNDFKTRIAELESQHDDELNQIQQVHKLSMRDTDQRIQALEEEKAKTRSELSNSLQLVNSLHSRVDELQKIARQKDVHSKENDNLIAEMQAELTELRAKNAAFQDRAPVAFVDVNASDASLDSPVKSTDKEISPWSNDDQSRIEALAALCQRLEDSINSMQSNSSIKSSARGVDIALVPASPRLVVTQVLLPPSPETVATAGDRTSISSATPSIVRMLAPDGVHRLSVDDPSRSESILISRERNDLKAQVSQLQQWITNKDSELNTIKANLDASKESLEAKEKELHAAVAERELAYMQLTRSSQAVSSRASSEYGTPHRPNTTSHTVDMENIVKGLEEDRRKLHDALIEVMSERDRARSELALGEAELAEARNTLEAANTLWEQSEMDKMNLEAQVRALVKERQRGSGDGSMPLPLPVPAVVPGFGRDMVTMKMEMTKLEIRLRDLELSSRATEEHLVDREQEHETYMAEAEASIKKLRTELDTAVGDLEFAQHELKRTLEDKEIALAASTPDDFAAIERRLTQELVDTRALLDATRREIESSRAEKAEAITELASENEIQFEQVQRLSAEVKRLEALGGMASVTPDVSMPVPQSDSKKLELRNMKQEADGRHAELTAKAAFLQSQLDLVSLHNENVLREYEGLKASRDEADNNSKMVSQELAEARSAIANYEKRLATVSAELDKHKLQVANLQTVKAEAESLRSIKSETDAASAKELATATQELANAKSVIAMHQNRLQETIQERDAYVMRHEVMDRELSALRDELEAAAVSTRDLNSKVNEHVVLIETLKAAVAEKNARIQQISSEHQVKLADANRELELVKNNHAELVATHESKLADTSAMLTSRGAELEQLKAAREADIAQAKSSHERHLSGLNTEKLALVARIQELEADLALQKQESSAAIALVSSRLEDLKASSLETKSPKQHDTVMEMLVQQDQELSQTVAQLESQIDDLKAGIAEKDQQIEQLSAKINTLSESHAKEISERDSHLETLKSRQTELAQAQLASSAEAEAAHKSNLEMSLKFVRDEHAPQILALVAERDRLQSELSSPSVNVRDSSTLNVHILQKQYKQLQDDHDNIRKDYAKLRLKLGDTEAQLQKGQDEKIRKQAASPVLGDSDEIVDLLARIGKLEQALEVTAAECERLTAENKSLRNGVPNDAELKRSEEKWTVEIDGLRNEIEAKAIALENVQGQLESLQQKLSEDSSFNSIVSESKGKPGGLIKGGGAAKSPSMTSMNVNLHALHKAAESEIFRLRQHTVDLGRLKQEEISSLQKEWDNQKRDYLATLSTLLDDLQEAANASDIMKAQYEHTIAELRNKSEENRRLSKSIVPPPVDENEGAKLKDGLLNLKSRISVDRNSLNSLLGQLSSYAEVDGDIFIRIAEYLSEYFSLFGEIMDVIRPEALKPEFTPLAYRILSDNPLFNGTMTGWTDDASPLIQPDVILDGTLGNLMYQFIEQRKEFSTSMTQIRSLRSQALNQPLAKLESSWNSVVEQRAYLTKLVQHLMRTVVKLRANQKSKNAAIRLLRSKPSSGTSASPSNDTVPKALYDSIVSELAVVEVAKNKLKSELSQARSVNVTDMTLFSEKDALSEEVQELQAAQERATERIEALSAEVKVLHETKTKTETEFAAYRRIKESKGSDNSEEFHDAVAKLEAVRGELSRLQQTSEQDKERFDKEKERQEMTVNALLDERETAFKRMNFAFEQMKSMETELAQLKYNVTLPPVNANEVGTEAIDKLLDPPTGDSVNTETVQPSHSPAEIQALENQLIDTKSRLAHLQQDYDDLTVEMDRVISSHRADASRLQYDVAVLQGSTVPKSAHDALTEEADSLRANVASHQELVAALQNQVRDLEMGAAGVEAERDNAQGLVVSLRARLDEALKGGVRDLGDEGRGDNDIASLNARIRNLDGELARLTVDNESLMTALRSRDMMLVELREKAKQSPAPTRAPLMASIAVQVNEKRPKKAVMIHAATMTSIKTFDQYVLTEPLPQTTISIQTDPMMNDHYLETVEEEHTIERVYAESAEYAPVETHLYSKPVYQIETYQLPSLNVNGISTNSYTHQIPDDYPIPASSYPAYNSDGSNFDTLRFSKESFGYLGDFYAGEGNFYSGEEFKIEQEISQIRKKSLESLRNTATTLKDFYNTGNTTSSASNATNNTHVNPHNVNNNQSTLTLIDEEEPSLELQNMTPSSADADARAEEAKILAHHSAVEEELKMMKAKTRESIEKTAQTLANAVSRAT</sequence>
<feature type="coiled-coil region" evidence="1">
    <location>
        <begin position="1092"/>
        <end position="1197"/>
    </location>
</feature>
<feature type="compositionally biased region" description="Basic and acidic residues" evidence="2">
    <location>
        <begin position="960"/>
        <end position="972"/>
    </location>
</feature>
<feature type="region of interest" description="Disordered" evidence="2">
    <location>
        <begin position="944"/>
        <end position="988"/>
    </location>
</feature>
<feature type="coiled-coil region" evidence="1">
    <location>
        <begin position="1520"/>
        <end position="1586"/>
    </location>
</feature>
<feature type="coiled-coil region" evidence="1">
    <location>
        <begin position="2024"/>
        <end position="2072"/>
    </location>
</feature>
<feature type="compositionally biased region" description="Basic and acidic residues" evidence="2">
    <location>
        <begin position="800"/>
        <end position="820"/>
    </location>
</feature>
<proteinExistence type="predicted"/>
<feature type="coiled-coil region" evidence="1">
    <location>
        <begin position="2854"/>
        <end position="2881"/>
    </location>
</feature>
<feature type="region of interest" description="Disordered" evidence="2">
    <location>
        <begin position="747"/>
        <end position="771"/>
    </location>
</feature>
<feature type="coiled-coil region" evidence="1">
    <location>
        <begin position="706"/>
        <end position="737"/>
    </location>
</feature>
<name>A0A507BQX3_9FUNG</name>
<feature type="coiled-coil region" evidence="1">
    <location>
        <begin position="2267"/>
        <end position="2294"/>
    </location>
</feature>
<feature type="coiled-coil region" evidence="1">
    <location>
        <begin position="1725"/>
        <end position="1836"/>
    </location>
</feature>
<feature type="region of interest" description="Disordered" evidence="2">
    <location>
        <begin position="2616"/>
        <end position="2636"/>
    </location>
</feature>
<feature type="compositionally biased region" description="Low complexity" evidence="2">
    <location>
        <begin position="945"/>
        <end position="956"/>
    </location>
</feature>
<feature type="coiled-coil region" evidence="1">
    <location>
        <begin position="844"/>
        <end position="878"/>
    </location>
</feature>
<dbReference type="OrthoDB" id="10665577at2759"/>
<dbReference type="PANTHER" id="PTHR23159">
    <property type="entry name" value="CENTROSOMAL PROTEIN 2"/>
    <property type="match status" value="1"/>
</dbReference>
<dbReference type="RefSeq" id="XP_031022971.1">
    <property type="nucleotide sequence ID" value="XM_031171045.1"/>
</dbReference>
<feature type="region of interest" description="Disordered" evidence="2">
    <location>
        <begin position="1053"/>
        <end position="1076"/>
    </location>
</feature>
<keyword evidence="4" id="KW-1185">Reference proteome</keyword>
<evidence type="ECO:0000256" key="1">
    <source>
        <dbReference type="SAM" id="Coils"/>
    </source>
</evidence>
<feature type="region of interest" description="Disordered" evidence="2">
    <location>
        <begin position="593"/>
        <end position="651"/>
    </location>
</feature>
<protein>
    <submittedName>
        <fullName evidence="3">Uncharacterized protein</fullName>
    </submittedName>
</protein>
<dbReference type="GeneID" id="42006342"/>
<keyword evidence="1" id="KW-0175">Coiled coil</keyword>